<keyword evidence="3" id="KW-1185">Reference proteome</keyword>
<dbReference type="Proteomes" id="UP000683925">
    <property type="component" value="Unassembled WGS sequence"/>
</dbReference>
<sequence>MLHLRKLPTIYKNDMENYQIRRFEKATRFRMINQSVTSKKKMNRILPQLLMSAQKKFFIELTQLNERKGKYLIFKYNKRGKSSQSSREGTLNASAQLVMVSLPYFCTNHNRRRFIMKKWKQIIWAVRIVIRYKNILNNLQFFELLNRLPRRRKVSSPTSVYRSPKKRRLGGAQSVDNNFTLATKGYGDETNSSKTSRKLKNQLSDNYLKSTYYQDFKQKDQRLARLRTNSLNQLQNSQQSQLMQTSRTQSVLIRKFRVKKL</sequence>
<feature type="region of interest" description="Disordered" evidence="1">
    <location>
        <begin position="153"/>
        <end position="174"/>
    </location>
</feature>
<dbReference type="AlphaFoldDB" id="A0A8S1TCB8"/>
<dbReference type="OrthoDB" id="299762at2759"/>
<comment type="caution">
    <text evidence="2">The sequence shown here is derived from an EMBL/GenBank/DDBJ whole genome shotgun (WGS) entry which is preliminary data.</text>
</comment>
<protein>
    <submittedName>
        <fullName evidence="2">Uncharacterized protein</fullName>
    </submittedName>
</protein>
<reference evidence="2" key="1">
    <citation type="submission" date="2021-01" db="EMBL/GenBank/DDBJ databases">
        <authorList>
            <consortium name="Genoscope - CEA"/>
            <person name="William W."/>
        </authorList>
    </citation>
    <scope>NUCLEOTIDE SEQUENCE</scope>
</reference>
<name>A0A8S1TCB8_PAROT</name>
<proteinExistence type="predicted"/>
<evidence type="ECO:0000256" key="1">
    <source>
        <dbReference type="SAM" id="MobiDB-lite"/>
    </source>
</evidence>
<dbReference type="EMBL" id="CAJJDP010000025">
    <property type="protein sequence ID" value="CAD8151841.1"/>
    <property type="molecule type" value="Genomic_DNA"/>
</dbReference>
<evidence type="ECO:0000313" key="3">
    <source>
        <dbReference type="Proteomes" id="UP000683925"/>
    </source>
</evidence>
<evidence type="ECO:0000313" key="2">
    <source>
        <dbReference type="EMBL" id="CAD8151841.1"/>
    </source>
</evidence>
<dbReference type="OMA" id="KGYGDET"/>
<gene>
    <name evidence="2" type="ORF">POCTA_138.1.T0250310</name>
</gene>
<accession>A0A8S1TCB8</accession>
<organism evidence="2 3">
    <name type="scientific">Paramecium octaurelia</name>
    <dbReference type="NCBI Taxonomy" id="43137"/>
    <lineage>
        <taxon>Eukaryota</taxon>
        <taxon>Sar</taxon>
        <taxon>Alveolata</taxon>
        <taxon>Ciliophora</taxon>
        <taxon>Intramacronucleata</taxon>
        <taxon>Oligohymenophorea</taxon>
        <taxon>Peniculida</taxon>
        <taxon>Parameciidae</taxon>
        <taxon>Paramecium</taxon>
    </lineage>
</organism>